<dbReference type="InterPro" id="IPR002771">
    <property type="entry name" value="Multi_antbiot-R_MarC"/>
</dbReference>
<feature type="transmembrane region" description="Helical" evidence="7">
    <location>
        <begin position="74"/>
        <end position="94"/>
    </location>
</feature>
<evidence type="ECO:0000313" key="9">
    <source>
        <dbReference type="EMBL" id="KIO46358.1"/>
    </source>
</evidence>
<keyword evidence="6 7" id="KW-0472">Membrane</keyword>
<feature type="transmembrane region" description="Helical" evidence="7">
    <location>
        <begin position="46"/>
        <end position="68"/>
    </location>
</feature>
<feature type="transmembrane region" description="Helical" evidence="7">
    <location>
        <begin position="173"/>
        <end position="194"/>
    </location>
</feature>
<reference evidence="8 11" key="1">
    <citation type="submission" date="2014-07" db="EMBL/GenBank/DDBJ databases">
        <title>Porphyromonadaceae bacterium OUH 308042 = ATCC BAA-2681 = DSM 28342 draft genome.</title>
        <authorList>
            <person name="Sydenham T.V."/>
            <person name="Hasman H."/>
            <person name="Justensen U.S."/>
        </authorList>
    </citation>
    <scope>NUCLEOTIDE SEQUENCE [LARGE SCALE GENOMIC DNA]</scope>
    <source>
        <strain evidence="8 11">OUH 308042</strain>
    </source>
</reference>
<accession>A0A0C3RGJ4</accession>
<comment type="similarity">
    <text evidence="2 7">Belongs to the UPF0056 (MarC) family.</text>
</comment>
<dbReference type="Pfam" id="PF01914">
    <property type="entry name" value="MarC"/>
    <property type="match status" value="1"/>
</dbReference>
<dbReference type="EMBL" id="JPIU01000038">
    <property type="protein sequence ID" value="KIO44629.1"/>
    <property type="molecule type" value="Genomic_DNA"/>
</dbReference>
<keyword evidence="5 7" id="KW-1133">Transmembrane helix</keyword>
<sequence>MDISTLGIQEIVSAFMVLFAVIDITGSVPIIIDIQNKHHKLNAAKAALFSFLILFGFLFVGDALLGLFSVDISSFAVAGALIIFVLAVEMIFGIEIFKNDGPTDAAAIVPLVFPLIAGAGTLTTLLALKAEYHTVNIIIALILNIIVVYLVIKNVSLVEKIFGKGGVYILRKFFGIILLAISVKLFTSNLTSLIETLNP</sequence>
<dbReference type="Proteomes" id="UP000031980">
    <property type="component" value="Unassembled WGS sequence"/>
</dbReference>
<evidence type="ECO:0000256" key="2">
    <source>
        <dbReference type="ARBA" id="ARBA00009784"/>
    </source>
</evidence>
<gene>
    <name evidence="8" type="ORF">BA92_06190</name>
    <name evidence="9" type="ORF">IE90_04285</name>
</gene>
<feature type="transmembrane region" description="Helical" evidence="7">
    <location>
        <begin position="12"/>
        <end position="34"/>
    </location>
</feature>
<protein>
    <recommendedName>
        <fullName evidence="7">UPF0056 membrane protein</fullName>
    </recommendedName>
</protein>
<keyword evidence="4 7" id="KW-0812">Transmembrane</keyword>
<feature type="transmembrane region" description="Helical" evidence="7">
    <location>
        <begin position="106"/>
        <end position="128"/>
    </location>
</feature>
<dbReference type="AlphaFoldDB" id="A0A0C3RGJ4"/>
<dbReference type="PANTHER" id="PTHR33508:SF1">
    <property type="entry name" value="UPF0056 MEMBRANE PROTEIN YHCE"/>
    <property type="match status" value="1"/>
</dbReference>
<evidence type="ECO:0000256" key="1">
    <source>
        <dbReference type="ARBA" id="ARBA00004651"/>
    </source>
</evidence>
<name>A0A0C3RGJ4_9PORP</name>
<evidence type="ECO:0000256" key="4">
    <source>
        <dbReference type="ARBA" id="ARBA00022692"/>
    </source>
</evidence>
<evidence type="ECO:0000256" key="7">
    <source>
        <dbReference type="RuleBase" id="RU362048"/>
    </source>
</evidence>
<dbReference type="Proteomes" id="UP000031937">
    <property type="component" value="Unassembled WGS sequence"/>
</dbReference>
<evidence type="ECO:0000256" key="5">
    <source>
        <dbReference type="ARBA" id="ARBA00022989"/>
    </source>
</evidence>
<dbReference type="RefSeq" id="WP_041502711.1">
    <property type="nucleotide sequence ID" value="NZ_JPIT01000015.1"/>
</dbReference>
<comment type="subcellular location">
    <subcellularLocation>
        <location evidence="1 7">Cell membrane</location>
        <topology evidence="1 7">Multi-pass membrane protein</topology>
    </subcellularLocation>
</comment>
<evidence type="ECO:0000313" key="10">
    <source>
        <dbReference type="Proteomes" id="UP000031937"/>
    </source>
</evidence>
<feature type="transmembrane region" description="Helical" evidence="7">
    <location>
        <begin position="134"/>
        <end position="152"/>
    </location>
</feature>
<proteinExistence type="inferred from homology"/>
<reference evidence="9 10" key="2">
    <citation type="submission" date="2014-07" db="EMBL/GenBank/DDBJ databases">
        <title>Porphyromonadaceae bacterium OUH 334697 = ATCC BAA-2682 = DSM 28341 draft genome.</title>
        <authorList>
            <person name="Sydenham T.V."/>
            <person name="Hasman H."/>
            <person name="Justesen U.S."/>
        </authorList>
    </citation>
    <scope>NUCLEOTIDE SEQUENCE [LARGE SCALE GENOMIC DNA]</scope>
    <source>
        <strain evidence="9 10">OUH 334697</strain>
    </source>
</reference>
<dbReference type="PANTHER" id="PTHR33508">
    <property type="entry name" value="UPF0056 MEMBRANE PROTEIN YHCE"/>
    <property type="match status" value="1"/>
</dbReference>
<evidence type="ECO:0000256" key="6">
    <source>
        <dbReference type="ARBA" id="ARBA00023136"/>
    </source>
</evidence>
<evidence type="ECO:0000313" key="8">
    <source>
        <dbReference type="EMBL" id="KIO44629.1"/>
    </source>
</evidence>
<dbReference type="OrthoDB" id="978595at2"/>
<keyword evidence="11" id="KW-1185">Reference proteome</keyword>
<dbReference type="EMBL" id="JPIT01000015">
    <property type="protein sequence ID" value="KIO46358.1"/>
    <property type="molecule type" value="Genomic_DNA"/>
</dbReference>
<evidence type="ECO:0000313" key="11">
    <source>
        <dbReference type="Proteomes" id="UP000031980"/>
    </source>
</evidence>
<organism evidence="8 11">
    <name type="scientific">Sanguibacteroides justesenii</name>
    <dbReference type="NCBI Taxonomy" id="1547597"/>
    <lineage>
        <taxon>Bacteria</taxon>
        <taxon>Pseudomonadati</taxon>
        <taxon>Bacteroidota</taxon>
        <taxon>Bacteroidia</taxon>
        <taxon>Bacteroidales</taxon>
        <taxon>Porphyromonadaceae</taxon>
        <taxon>Sanguibacteroides</taxon>
    </lineage>
</organism>
<comment type="caution">
    <text evidence="8">The sequence shown here is derived from an EMBL/GenBank/DDBJ whole genome shotgun (WGS) entry which is preliminary data.</text>
</comment>
<evidence type="ECO:0000256" key="3">
    <source>
        <dbReference type="ARBA" id="ARBA00022475"/>
    </source>
</evidence>
<dbReference type="GO" id="GO:0005886">
    <property type="term" value="C:plasma membrane"/>
    <property type="evidence" value="ECO:0007669"/>
    <property type="project" value="UniProtKB-SubCell"/>
</dbReference>
<keyword evidence="3" id="KW-1003">Cell membrane</keyword>